<dbReference type="InterPro" id="IPR012944">
    <property type="entry name" value="SusD_RagB_dom"/>
</dbReference>
<evidence type="ECO:0000259" key="7">
    <source>
        <dbReference type="Pfam" id="PF14322"/>
    </source>
</evidence>
<sequence length="472" mass="52311">MKSIIYTMLGGLLLTTASCKKELGKLPENAKVDGNTIIDQRTSEIALNGAYYRFAAVNSDNVTKWMEHEVTPGIFAGYLGYGYGADPGEINDMANSSFNSSYWTSAYNIINAANGIIKGVTALDDKAFTGSRKAEILAEARFLRAYANFKLLSFYGQWFNLGSPYGLLLRDEFVTVDKISKARSAVKDSYTAILTDVDDAITHGPDDRPNFYATRWAAMALKMRVLMSHAQPEDYPNVIALADSIINKNKYSLEPMTKDIFLTKGLGSSEVILGVKPQQNQESFYYTLSNQYWPGASGLYVAKTALKDLLNGDPRQPWMVGTANRYSPGTFFFTKYKQQGSTTTVVSETAYAFRLTEVYLLKAEALVRSGGSAAAVRTILKTVMGHAGVTDFTAIDNASDTNELLKQIYLEISRNLVGEDGQEWIALLRLPVALTKQLRPTLTDQIRYIMPIPHEEFLYNPAIGDQNPGYQK</sequence>
<dbReference type="AlphaFoldDB" id="A0A561PP45"/>
<evidence type="ECO:0000256" key="5">
    <source>
        <dbReference type="ARBA" id="ARBA00023237"/>
    </source>
</evidence>
<evidence type="ECO:0000256" key="2">
    <source>
        <dbReference type="ARBA" id="ARBA00006275"/>
    </source>
</evidence>
<evidence type="ECO:0000259" key="6">
    <source>
        <dbReference type="Pfam" id="PF07980"/>
    </source>
</evidence>
<keyword evidence="9" id="KW-1185">Reference proteome</keyword>
<dbReference type="Proteomes" id="UP000320811">
    <property type="component" value="Unassembled WGS sequence"/>
</dbReference>
<keyword evidence="4" id="KW-0472">Membrane</keyword>
<reference evidence="8 9" key="1">
    <citation type="submission" date="2019-06" db="EMBL/GenBank/DDBJ databases">
        <title>Sorghum-associated microbial communities from plants grown in Nebraska, USA.</title>
        <authorList>
            <person name="Schachtman D."/>
        </authorList>
    </citation>
    <scope>NUCLEOTIDE SEQUENCE [LARGE SCALE GENOMIC DNA]</scope>
    <source>
        <strain evidence="8 9">1209</strain>
    </source>
</reference>
<feature type="domain" description="RagB/SusD" evidence="6">
    <location>
        <begin position="325"/>
        <end position="433"/>
    </location>
</feature>
<accession>A0A561PP45</accession>
<dbReference type="InterPro" id="IPR011990">
    <property type="entry name" value="TPR-like_helical_dom_sf"/>
</dbReference>
<protein>
    <submittedName>
        <fullName evidence="8">SusD-like starch-binding protein associating with outer membrane</fullName>
    </submittedName>
</protein>
<evidence type="ECO:0000256" key="3">
    <source>
        <dbReference type="ARBA" id="ARBA00022729"/>
    </source>
</evidence>
<comment type="similarity">
    <text evidence="2">Belongs to the SusD family.</text>
</comment>
<dbReference type="Pfam" id="PF14322">
    <property type="entry name" value="SusD-like_3"/>
    <property type="match status" value="1"/>
</dbReference>
<comment type="caution">
    <text evidence="8">The sequence shown here is derived from an EMBL/GenBank/DDBJ whole genome shotgun (WGS) entry which is preliminary data.</text>
</comment>
<evidence type="ECO:0000313" key="8">
    <source>
        <dbReference type="EMBL" id="TWF39886.1"/>
    </source>
</evidence>
<evidence type="ECO:0000313" key="9">
    <source>
        <dbReference type="Proteomes" id="UP000320811"/>
    </source>
</evidence>
<dbReference type="PROSITE" id="PS51257">
    <property type="entry name" value="PROKAR_LIPOPROTEIN"/>
    <property type="match status" value="1"/>
</dbReference>
<organism evidence="8 9">
    <name type="scientific">Chitinophaga polysaccharea</name>
    <dbReference type="NCBI Taxonomy" id="1293035"/>
    <lineage>
        <taxon>Bacteria</taxon>
        <taxon>Pseudomonadati</taxon>
        <taxon>Bacteroidota</taxon>
        <taxon>Chitinophagia</taxon>
        <taxon>Chitinophagales</taxon>
        <taxon>Chitinophagaceae</taxon>
        <taxon>Chitinophaga</taxon>
    </lineage>
</organism>
<dbReference type="RefSeq" id="WP_145671064.1">
    <property type="nucleotide sequence ID" value="NZ_VIWO01000005.1"/>
</dbReference>
<comment type="subcellular location">
    <subcellularLocation>
        <location evidence="1">Cell outer membrane</location>
    </subcellularLocation>
</comment>
<keyword evidence="3" id="KW-0732">Signal</keyword>
<evidence type="ECO:0000256" key="1">
    <source>
        <dbReference type="ARBA" id="ARBA00004442"/>
    </source>
</evidence>
<feature type="domain" description="SusD-like N-terminal" evidence="7">
    <location>
        <begin position="94"/>
        <end position="225"/>
    </location>
</feature>
<gene>
    <name evidence="8" type="ORF">FHW36_105326</name>
</gene>
<proteinExistence type="inferred from homology"/>
<evidence type="ECO:0000256" key="4">
    <source>
        <dbReference type="ARBA" id="ARBA00023136"/>
    </source>
</evidence>
<name>A0A561PP45_9BACT</name>
<dbReference type="Gene3D" id="1.25.40.390">
    <property type="match status" value="1"/>
</dbReference>
<dbReference type="GO" id="GO:0009279">
    <property type="term" value="C:cell outer membrane"/>
    <property type="evidence" value="ECO:0007669"/>
    <property type="project" value="UniProtKB-SubCell"/>
</dbReference>
<dbReference type="InterPro" id="IPR033985">
    <property type="entry name" value="SusD-like_N"/>
</dbReference>
<keyword evidence="5" id="KW-0998">Cell outer membrane</keyword>
<dbReference type="SUPFAM" id="SSF48452">
    <property type="entry name" value="TPR-like"/>
    <property type="match status" value="1"/>
</dbReference>
<dbReference type="EMBL" id="VIWO01000005">
    <property type="protein sequence ID" value="TWF39886.1"/>
    <property type="molecule type" value="Genomic_DNA"/>
</dbReference>
<dbReference type="Pfam" id="PF07980">
    <property type="entry name" value="SusD_RagB"/>
    <property type="match status" value="1"/>
</dbReference>
<dbReference type="OrthoDB" id="5694214at2"/>